<dbReference type="PRINTS" id="PR00686">
    <property type="entry name" value="TIFACTORIID"/>
</dbReference>
<evidence type="ECO:0000256" key="5">
    <source>
        <dbReference type="ARBA" id="ARBA00023242"/>
    </source>
</evidence>
<dbReference type="GO" id="GO:0003743">
    <property type="term" value="F:translation initiation factor activity"/>
    <property type="evidence" value="ECO:0007669"/>
    <property type="project" value="UniProtKB-KW"/>
</dbReference>
<dbReference type="EMBL" id="CP039352">
    <property type="protein sequence ID" value="QCE03129.1"/>
    <property type="molecule type" value="Genomic_DNA"/>
</dbReference>
<dbReference type="GO" id="GO:0003677">
    <property type="term" value="F:DNA binding"/>
    <property type="evidence" value="ECO:0007669"/>
    <property type="project" value="UniProtKB-KW"/>
</dbReference>
<dbReference type="Pfam" id="PF00352">
    <property type="entry name" value="TBP"/>
    <property type="match status" value="2"/>
</dbReference>
<gene>
    <name evidence="6" type="ORF">DEO72_LG8g1150</name>
</gene>
<organism evidence="6 7">
    <name type="scientific">Vigna unguiculata</name>
    <name type="common">Cowpea</name>
    <dbReference type="NCBI Taxonomy" id="3917"/>
    <lineage>
        <taxon>Eukaryota</taxon>
        <taxon>Viridiplantae</taxon>
        <taxon>Streptophyta</taxon>
        <taxon>Embryophyta</taxon>
        <taxon>Tracheophyta</taxon>
        <taxon>Spermatophyta</taxon>
        <taxon>Magnoliopsida</taxon>
        <taxon>eudicotyledons</taxon>
        <taxon>Gunneridae</taxon>
        <taxon>Pentapetalae</taxon>
        <taxon>rosids</taxon>
        <taxon>fabids</taxon>
        <taxon>Fabales</taxon>
        <taxon>Fabaceae</taxon>
        <taxon>Papilionoideae</taxon>
        <taxon>50 kb inversion clade</taxon>
        <taxon>NPAAA clade</taxon>
        <taxon>indigoferoid/millettioid clade</taxon>
        <taxon>Phaseoleae</taxon>
        <taxon>Vigna</taxon>
    </lineage>
</organism>
<dbReference type="CDD" id="cd04516">
    <property type="entry name" value="TBP_eukaryotes"/>
    <property type="match status" value="1"/>
</dbReference>
<evidence type="ECO:0000256" key="3">
    <source>
        <dbReference type="ARBA" id="ARBA00023125"/>
    </source>
</evidence>
<keyword evidence="6" id="KW-0648">Protein biosynthesis</keyword>
<dbReference type="FunFam" id="3.30.310.10:FF:000001">
    <property type="entry name" value="TATA-box-binding protein 2"/>
    <property type="match status" value="1"/>
</dbReference>
<keyword evidence="3" id="KW-0238">DNA-binding</keyword>
<dbReference type="InterPro" id="IPR012295">
    <property type="entry name" value="TBP_dom_sf"/>
</dbReference>
<dbReference type="AlphaFoldDB" id="A0A4D6MSQ7"/>
<dbReference type="PANTHER" id="PTHR10126">
    <property type="entry name" value="TATA-BOX BINDING PROTEIN"/>
    <property type="match status" value="1"/>
</dbReference>
<evidence type="ECO:0000256" key="1">
    <source>
        <dbReference type="ARBA" id="ARBA00004123"/>
    </source>
</evidence>
<evidence type="ECO:0000256" key="2">
    <source>
        <dbReference type="ARBA" id="ARBA00005560"/>
    </source>
</evidence>
<evidence type="ECO:0000313" key="7">
    <source>
        <dbReference type="Proteomes" id="UP000501690"/>
    </source>
</evidence>
<dbReference type="Proteomes" id="UP000501690">
    <property type="component" value="Linkage Group LG8"/>
</dbReference>
<comment type="similarity">
    <text evidence="2">Belongs to the TBP family.</text>
</comment>
<dbReference type="GO" id="GO:0006352">
    <property type="term" value="P:DNA-templated transcription initiation"/>
    <property type="evidence" value="ECO:0007669"/>
    <property type="project" value="InterPro"/>
</dbReference>
<evidence type="ECO:0000313" key="6">
    <source>
        <dbReference type="EMBL" id="QCE03129.1"/>
    </source>
</evidence>
<dbReference type="GO" id="GO:0005634">
    <property type="term" value="C:nucleus"/>
    <property type="evidence" value="ECO:0007669"/>
    <property type="project" value="UniProtKB-SubCell"/>
</dbReference>
<keyword evidence="6" id="KW-0396">Initiation factor</keyword>
<dbReference type="FunFam" id="3.30.310.10:FF:000002">
    <property type="entry name" value="TATA-box-binding protein 2"/>
    <property type="match status" value="1"/>
</dbReference>
<dbReference type="Gene3D" id="3.30.310.10">
    <property type="entry name" value="TATA-Binding Protein"/>
    <property type="match status" value="2"/>
</dbReference>
<sequence length="228" mass="25102">MADQGLEGSQPVDLQKHPSGIVPTLQNIVSTVNLDCKLDLKTIALQARNAEYNPKASFIYLLIREPKTTALIFASGKMVCTGAKSEQQSKLAARKYARIIQKLGFPAKFKDFKIQNIVGSCDVKFPIRLEGLAYSHGAFSSYEPELFPGLIYRMKQPKIVLLIFVSGKIVLTGAKAPVTTPIVDGGIFDGTTAPAMAMVARDGDVEHEGYRLVIFRAEAKRKWRRQGC</sequence>
<comment type="subcellular location">
    <subcellularLocation>
        <location evidence="1">Nucleus</location>
    </subcellularLocation>
</comment>
<reference evidence="6 7" key="1">
    <citation type="submission" date="2019-04" db="EMBL/GenBank/DDBJ databases">
        <title>An improved genome assembly and genetic linkage map for asparagus bean, Vigna unguiculata ssp. sesquipedialis.</title>
        <authorList>
            <person name="Xia Q."/>
            <person name="Zhang R."/>
            <person name="Dong Y."/>
        </authorList>
    </citation>
    <scope>NUCLEOTIDE SEQUENCE [LARGE SCALE GENOMIC DNA]</scope>
    <source>
        <tissue evidence="6">Leaf</tissue>
    </source>
</reference>
<keyword evidence="4" id="KW-0804">Transcription</keyword>
<accession>A0A4D6MSQ7</accession>
<name>A0A4D6MSQ7_VIGUN</name>
<dbReference type="InterPro" id="IPR000814">
    <property type="entry name" value="TBP"/>
</dbReference>
<evidence type="ECO:0000256" key="4">
    <source>
        <dbReference type="ARBA" id="ARBA00023163"/>
    </source>
</evidence>
<protein>
    <submittedName>
        <fullName evidence="6">Transcription initiation factor TFIID TATA-box-binding protein</fullName>
    </submittedName>
</protein>
<dbReference type="InterPro" id="IPR033710">
    <property type="entry name" value="TBP_eukaryotic"/>
</dbReference>
<proteinExistence type="inferred from homology"/>
<keyword evidence="5" id="KW-0539">Nucleus</keyword>
<keyword evidence="7" id="KW-1185">Reference proteome</keyword>
<dbReference type="SUPFAM" id="SSF55945">
    <property type="entry name" value="TATA-box binding protein-like"/>
    <property type="match status" value="2"/>
</dbReference>